<sequence length="246" mass="26512">MDTSERGKLLPFYVVVDVSYSMSGTKLASANQIMPRVLDAVAKAPILSDKVRFAVIDFADDALVRLPLCDILDDDVQLPSLSTRGGTSFSAAFRLLRTEIEANVKQLKADGFLVHRPAVFFISDGEPTDPEGTWRAAFHDLTHFDKAAKEGFSMYPNFVPFGVDDADPKVLQQLIHPTGGNKPMRMFVQSKDADPAAAIAAMAEVLISSVLASGESMAQGNSGIILPADDDLPPGLSSYTSDDDFV</sequence>
<dbReference type="AlphaFoldDB" id="A0A1Q9LHG4"/>
<gene>
    <name evidence="2" type="ORF">BJP25_01050</name>
</gene>
<keyword evidence="3" id="KW-1185">Reference proteome</keyword>
<feature type="domain" description="VWFA" evidence="1">
    <location>
        <begin position="9"/>
        <end position="196"/>
    </location>
</feature>
<dbReference type="Proteomes" id="UP000186040">
    <property type="component" value="Unassembled WGS sequence"/>
</dbReference>
<evidence type="ECO:0000313" key="3">
    <source>
        <dbReference type="Proteomes" id="UP000186040"/>
    </source>
</evidence>
<accession>A0A1Q9LHG4</accession>
<dbReference type="OrthoDB" id="9806395at2"/>
<reference evidence="2 3" key="1">
    <citation type="submission" date="2016-10" db="EMBL/GenBank/DDBJ databases">
        <title>The Draft Genome Sequence of Actinokineospora bangkokensis 44EHWT reveals the biosynthetic pathway of antifungal compounds Thailandins with unusual extender unit butylmalonyl-CoA.</title>
        <authorList>
            <person name="Greule A."/>
            <person name="Intra B."/>
            <person name="Flemming S."/>
            <person name="Rommel M.G."/>
            <person name="Panbangred W."/>
            <person name="Bechthold A."/>
        </authorList>
    </citation>
    <scope>NUCLEOTIDE SEQUENCE [LARGE SCALE GENOMIC DNA]</scope>
    <source>
        <strain evidence="2 3">44EHW</strain>
    </source>
</reference>
<organism evidence="2 3">
    <name type="scientific">Actinokineospora bangkokensis</name>
    <dbReference type="NCBI Taxonomy" id="1193682"/>
    <lineage>
        <taxon>Bacteria</taxon>
        <taxon>Bacillati</taxon>
        <taxon>Actinomycetota</taxon>
        <taxon>Actinomycetes</taxon>
        <taxon>Pseudonocardiales</taxon>
        <taxon>Pseudonocardiaceae</taxon>
        <taxon>Actinokineospora</taxon>
    </lineage>
</organism>
<protein>
    <recommendedName>
        <fullName evidence="1">VWFA domain-containing protein</fullName>
    </recommendedName>
</protein>
<dbReference type="STRING" id="1193682.BJP25_01050"/>
<dbReference type="SMART" id="SM00327">
    <property type="entry name" value="VWA"/>
    <property type="match status" value="1"/>
</dbReference>
<comment type="caution">
    <text evidence="2">The sequence shown here is derived from an EMBL/GenBank/DDBJ whole genome shotgun (WGS) entry which is preliminary data.</text>
</comment>
<proteinExistence type="predicted"/>
<name>A0A1Q9LHG4_9PSEU</name>
<dbReference type="Pfam" id="PF13519">
    <property type="entry name" value="VWA_2"/>
    <property type="match status" value="1"/>
</dbReference>
<dbReference type="EMBL" id="MKQR01000023">
    <property type="protein sequence ID" value="OLR91454.1"/>
    <property type="molecule type" value="Genomic_DNA"/>
</dbReference>
<dbReference type="SUPFAM" id="SSF53300">
    <property type="entry name" value="vWA-like"/>
    <property type="match status" value="1"/>
</dbReference>
<dbReference type="Gene3D" id="3.40.50.410">
    <property type="entry name" value="von Willebrand factor, type A domain"/>
    <property type="match status" value="1"/>
</dbReference>
<evidence type="ECO:0000259" key="1">
    <source>
        <dbReference type="SMART" id="SM00327"/>
    </source>
</evidence>
<dbReference type="InterPro" id="IPR036465">
    <property type="entry name" value="vWFA_dom_sf"/>
</dbReference>
<dbReference type="InterPro" id="IPR002035">
    <property type="entry name" value="VWF_A"/>
</dbReference>
<evidence type="ECO:0000313" key="2">
    <source>
        <dbReference type="EMBL" id="OLR91454.1"/>
    </source>
</evidence>
<dbReference type="RefSeq" id="WP_075976851.1">
    <property type="nucleotide sequence ID" value="NZ_MKQR01000023.1"/>
</dbReference>